<dbReference type="InterPro" id="IPR001611">
    <property type="entry name" value="Leu-rich_rpt"/>
</dbReference>
<keyword evidence="7" id="KW-0732">Signal</keyword>
<reference evidence="15 16" key="3">
    <citation type="submission" date="2019-11" db="EMBL/GenBank/DDBJ databases">
        <title>A de novo genome assembly of a pear dwarfing rootstock.</title>
        <authorList>
            <person name="Wang F."/>
            <person name="Wang J."/>
            <person name="Li S."/>
            <person name="Zhang Y."/>
            <person name="Fang M."/>
            <person name="Ma L."/>
            <person name="Zhao Y."/>
            <person name="Jiang S."/>
        </authorList>
    </citation>
    <scope>NUCLEOTIDE SEQUENCE [LARGE SCALE GENOMIC DNA]</scope>
    <source>
        <strain evidence="15">S2</strain>
        <tissue evidence="15">Leaf</tissue>
    </source>
</reference>
<reference evidence="16" key="2">
    <citation type="submission" date="2019-10" db="EMBL/GenBank/DDBJ databases">
        <title>A de novo genome assembly of a pear dwarfing rootstock.</title>
        <authorList>
            <person name="Wang F."/>
            <person name="Wang J."/>
            <person name="Li S."/>
            <person name="Zhang Y."/>
            <person name="Fang M."/>
            <person name="Ma L."/>
            <person name="Zhao Y."/>
            <person name="Jiang S."/>
        </authorList>
    </citation>
    <scope>NUCLEOTIDE SEQUENCE [LARGE SCALE GENOMIC DNA]</scope>
</reference>
<evidence type="ECO:0000256" key="6">
    <source>
        <dbReference type="ARBA" id="ARBA00022692"/>
    </source>
</evidence>
<dbReference type="Pfam" id="PF13855">
    <property type="entry name" value="LRR_8"/>
    <property type="match status" value="1"/>
</dbReference>
<keyword evidence="8" id="KW-0677">Repeat</keyword>
<evidence type="ECO:0000256" key="12">
    <source>
        <dbReference type="ARBA" id="ARBA00023180"/>
    </source>
</evidence>
<evidence type="ECO:0000256" key="4">
    <source>
        <dbReference type="ARBA" id="ARBA00022553"/>
    </source>
</evidence>
<dbReference type="GO" id="GO:0005886">
    <property type="term" value="C:plasma membrane"/>
    <property type="evidence" value="ECO:0007669"/>
    <property type="project" value="UniProtKB-SubCell"/>
</dbReference>
<keyword evidence="3" id="KW-1003">Cell membrane</keyword>
<keyword evidence="5" id="KW-0433">Leucine-rich repeat</keyword>
<evidence type="ECO:0000256" key="13">
    <source>
        <dbReference type="SAM" id="MobiDB-lite"/>
    </source>
</evidence>
<evidence type="ECO:0000256" key="5">
    <source>
        <dbReference type="ARBA" id="ARBA00022614"/>
    </source>
</evidence>
<evidence type="ECO:0000256" key="10">
    <source>
        <dbReference type="ARBA" id="ARBA00023136"/>
    </source>
</evidence>
<reference evidence="15 16" key="1">
    <citation type="submission" date="2019-09" db="EMBL/GenBank/DDBJ databases">
        <authorList>
            <person name="Ou C."/>
        </authorList>
    </citation>
    <scope>NUCLEOTIDE SEQUENCE [LARGE SCALE GENOMIC DNA]</scope>
    <source>
        <strain evidence="15">S2</strain>
        <tissue evidence="15">Leaf</tissue>
    </source>
</reference>
<evidence type="ECO:0000256" key="1">
    <source>
        <dbReference type="ARBA" id="ARBA00004251"/>
    </source>
</evidence>
<keyword evidence="10 14" id="KW-0472">Membrane</keyword>
<comment type="subcellular location">
    <subcellularLocation>
        <location evidence="1">Cell membrane</location>
        <topology evidence="1">Single-pass type I membrane protein</topology>
    </subcellularLocation>
</comment>
<dbReference type="FunFam" id="3.80.10.10:FF:000722">
    <property type="entry name" value="Leucine-rich repeat receptor-like protein kinase"/>
    <property type="match status" value="1"/>
</dbReference>
<comment type="similarity">
    <text evidence="2">Belongs to the RLP family.</text>
</comment>
<accession>A0A5N5FX20</accession>
<keyword evidence="6 14" id="KW-0812">Transmembrane</keyword>
<dbReference type="SUPFAM" id="SSF52058">
    <property type="entry name" value="L domain-like"/>
    <property type="match status" value="1"/>
</dbReference>
<evidence type="ECO:0000256" key="3">
    <source>
        <dbReference type="ARBA" id="ARBA00022475"/>
    </source>
</evidence>
<evidence type="ECO:0000313" key="16">
    <source>
        <dbReference type="Proteomes" id="UP000327157"/>
    </source>
</evidence>
<dbReference type="PANTHER" id="PTHR27004:SF447">
    <property type="entry name" value="RECEPTOR LIKE PROTEIN 30-LIKE"/>
    <property type="match status" value="1"/>
</dbReference>
<dbReference type="PANTHER" id="PTHR27004">
    <property type="entry name" value="RECEPTOR-LIKE PROTEIN 12 ISOFORM X1"/>
    <property type="match status" value="1"/>
</dbReference>
<keyword evidence="4" id="KW-0597">Phosphoprotein</keyword>
<dbReference type="EMBL" id="SMOL01000559">
    <property type="protein sequence ID" value="KAB2606151.1"/>
    <property type="molecule type" value="Genomic_DNA"/>
</dbReference>
<comment type="caution">
    <text evidence="15">The sequence shown here is derived from an EMBL/GenBank/DDBJ whole genome shotgun (WGS) entry which is preliminary data.</text>
</comment>
<dbReference type="InterPro" id="IPR032675">
    <property type="entry name" value="LRR_dom_sf"/>
</dbReference>
<evidence type="ECO:0000256" key="9">
    <source>
        <dbReference type="ARBA" id="ARBA00022989"/>
    </source>
</evidence>
<dbReference type="Gene3D" id="3.80.10.10">
    <property type="entry name" value="Ribonuclease Inhibitor"/>
    <property type="match status" value="1"/>
</dbReference>
<keyword evidence="12" id="KW-0325">Glycoprotein</keyword>
<gene>
    <name evidence="15" type="ORF">D8674_005868</name>
</gene>
<proteinExistence type="inferred from homology"/>
<keyword evidence="9 14" id="KW-1133">Transmembrane helix</keyword>
<dbReference type="Proteomes" id="UP000327157">
    <property type="component" value="Chromosome 11"/>
</dbReference>
<organism evidence="15 16">
    <name type="scientific">Pyrus ussuriensis x Pyrus communis</name>
    <dbReference type="NCBI Taxonomy" id="2448454"/>
    <lineage>
        <taxon>Eukaryota</taxon>
        <taxon>Viridiplantae</taxon>
        <taxon>Streptophyta</taxon>
        <taxon>Embryophyta</taxon>
        <taxon>Tracheophyta</taxon>
        <taxon>Spermatophyta</taxon>
        <taxon>Magnoliopsida</taxon>
        <taxon>eudicotyledons</taxon>
        <taxon>Gunneridae</taxon>
        <taxon>Pentapetalae</taxon>
        <taxon>rosids</taxon>
        <taxon>fabids</taxon>
        <taxon>Rosales</taxon>
        <taxon>Rosaceae</taxon>
        <taxon>Amygdaloideae</taxon>
        <taxon>Maleae</taxon>
        <taxon>Pyrus</taxon>
    </lineage>
</organism>
<evidence type="ECO:0000256" key="7">
    <source>
        <dbReference type="ARBA" id="ARBA00022729"/>
    </source>
</evidence>
<keyword evidence="11 15" id="KW-0675">Receptor</keyword>
<feature type="region of interest" description="Disordered" evidence="13">
    <location>
        <begin position="115"/>
        <end position="136"/>
    </location>
</feature>
<evidence type="ECO:0000256" key="8">
    <source>
        <dbReference type="ARBA" id="ARBA00022737"/>
    </source>
</evidence>
<dbReference type="OrthoDB" id="544346at2759"/>
<evidence type="ECO:0000256" key="2">
    <source>
        <dbReference type="ARBA" id="ARBA00009592"/>
    </source>
</evidence>
<protein>
    <submittedName>
        <fullName evidence="15">Receptor-like protein 12</fullName>
    </submittedName>
</protein>
<evidence type="ECO:0000256" key="11">
    <source>
        <dbReference type="ARBA" id="ARBA00023170"/>
    </source>
</evidence>
<sequence>MFQTMIIMERFRHWVELKYLRTPYLLRLVDLSSNKFEGEIPTGIIGKLRGLHLLNLSNNTFNGSIPSTLVQLNFLEYFNVSHNHLWGPIPLGQQFNTFQEDSYQGNSGLCGKPLSKKCKDSKSLTPSPPSVFEEDEDPKVPFKFDWYVVLPGVFCGLIVGFVAGNAFAEKKHEWFVETFSKRTRQPRAKKGSRGQRT</sequence>
<dbReference type="AlphaFoldDB" id="A0A5N5FX20"/>
<evidence type="ECO:0000256" key="14">
    <source>
        <dbReference type="SAM" id="Phobius"/>
    </source>
</evidence>
<feature type="transmembrane region" description="Helical" evidence="14">
    <location>
        <begin position="146"/>
        <end position="168"/>
    </location>
</feature>
<name>A0A5N5FX20_9ROSA</name>
<keyword evidence="16" id="KW-1185">Reference proteome</keyword>
<evidence type="ECO:0000313" key="15">
    <source>
        <dbReference type="EMBL" id="KAB2606151.1"/>
    </source>
</evidence>